<comment type="caution">
    <text evidence="2">The sequence shown here is derived from an EMBL/GenBank/DDBJ whole genome shotgun (WGS) entry which is preliminary data.</text>
</comment>
<accession>A0A1F8CLJ4</accession>
<feature type="transmembrane region" description="Helical" evidence="1">
    <location>
        <begin position="33"/>
        <end position="55"/>
    </location>
</feature>
<proteinExistence type="predicted"/>
<organism evidence="2 3">
    <name type="scientific">Candidatus Woesebacteria bacterium RIFOXYA1_FULL_43_9</name>
    <dbReference type="NCBI Taxonomy" id="1802534"/>
    <lineage>
        <taxon>Bacteria</taxon>
        <taxon>Candidatus Woeseibacteriota</taxon>
    </lineage>
</organism>
<feature type="transmembrane region" description="Helical" evidence="1">
    <location>
        <begin position="7"/>
        <end position="27"/>
    </location>
</feature>
<name>A0A1F8CLJ4_9BACT</name>
<feature type="transmembrane region" description="Helical" evidence="1">
    <location>
        <begin position="67"/>
        <end position="84"/>
    </location>
</feature>
<evidence type="ECO:0000313" key="3">
    <source>
        <dbReference type="Proteomes" id="UP000179241"/>
    </source>
</evidence>
<keyword evidence="1" id="KW-0812">Transmembrane</keyword>
<keyword evidence="1" id="KW-1133">Transmembrane helix</keyword>
<protein>
    <submittedName>
        <fullName evidence="2">Uncharacterized protein</fullName>
    </submittedName>
</protein>
<reference evidence="2 3" key="1">
    <citation type="journal article" date="2016" name="Nat. Commun.">
        <title>Thousands of microbial genomes shed light on interconnected biogeochemical processes in an aquifer system.</title>
        <authorList>
            <person name="Anantharaman K."/>
            <person name="Brown C.T."/>
            <person name="Hug L.A."/>
            <person name="Sharon I."/>
            <person name="Castelle C.J."/>
            <person name="Probst A.J."/>
            <person name="Thomas B.C."/>
            <person name="Singh A."/>
            <person name="Wilkins M.J."/>
            <person name="Karaoz U."/>
            <person name="Brodie E.L."/>
            <person name="Williams K.H."/>
            <person name="Hubbard S.S."/>
            <person name="Banfield J.F."/>
        </authorList>
    </citation>
    <scope>NUCLEOTIDE SEQUENCE [LARGE SCALE GENOMIC DNA]</scope>
</reference>
<dbReference type="AlphaFoldDB" id="A0A1F8CLJ4"/>
<evidence type="ECO:0000256" key="1">
    <source>
        <dbReference type="SAM" id="Phobius"/>
    </source>
</evidence>
<sequence>MFTKKHWLHYLPLFVFLSIGFVIFWYFSYNRLVQFYLVLVASIYYFCWGVVHHWIHKDLTLEVAIEYFAYAVFGVSVILSILNLV</sequence>
<dbReference type="Proteomes" id="UP000179241">
    <property type="component" value="Unassembled WGS sequence"/>
</dbReference>
<dbReference type="EMBL" id="MGHU01000029">
    <property type="protein sequence ID" value="OGM77213.1"/>
    <property type="molecule type" value="Genomic_DNA"/>
</dbReference>
<evidence type="ECO:0000313" key="2">
    <source>
        <dbReference type="EMBL" id="OGM77213.1"/>
    </source>
</evidence>
<gene>
    <name evidence="2" type="ORF">A2188_00150</name>
</gene>
<keyword evidence="1" id="KW-0472">Membrane</keyword>